<dbReference type="AlphaFoldDB" id="A0A853EIR1"/>
<reference evidence="1 2" key="1">
    <citation type="submission" date="2020-07" db="EMBL/GenBank/DDBJ databases">
        <title>MOT database genomes.</title>
        <authorList>
            <person name="Joseph S."/>
            <person name="Aduse-Opoku J."/>
            <person name="Hashim A."/>
            <person name="Wade W."/>
            <person name="Curtis M."/>
        </authorList>
    </citation>
    <scope>NUCLEOTIDE SEQUENCE [LARGE SCALE GENOMIC DNA]</scope>
    <source>
        <strain evidence="1 2">WMus004</strain>
    </source>
</reference>
<dbReference type="Proteomes" id="UP000572528">
    <property type="component" value="Unassembled WGS sequence"/>
</dbReference>
<proteinExistence type="predicted"/>
<gene>
    <name evidence="1" type="ORF">HZZ05_06435</name>
</gene>
<evidence type="ECO:0008006" key="3">
    <source>
        <dbReference type="Google" id="ProtNLM"/>
    </source>
</evidence>
<sequence>MPYNEAIADQVRLELPHLPDTHEIKMYGGIAFMINNKMCVCVGGNKAGNIMVRVGADAYEDALKRKGARPTIMKDRPIKG</sequence>
<dbReference type="SUPFAM" id="SSF159894">
    <property type="entry name" value="YgaC/TfoX-N like"/>
    <property type="match status" value="1"/>
</dbReference>
<accession>A0A853EIR1</accession>
<evidence type="ECO:0000313" key="1">
    <source>
        <dbReference type="EMBL" id="NYS69159.1"/>
    </source>
</evidence>
<organism evidence="1 2">
    <name type="scientific">Actinomyces bowdenii</name>
    <dbReference type="NCBI Taxonomy" id="131109"/>
    <lineage>
        <taxon>Bacteria</taxon>
        <taxon>Bacillati</taxon>
        <taxon>Actinomycetota</taxon>
        <taxon>Actinomycetes</taxon>
        <taxon>Actinomycetales</taxon>
        <taxon>Actinomycetaceae</taxon>
        <taxon>Actinomyces</taxon>
    </lineage>
</organism>
<evidence type="ECO:0000313" key="2">
    <source>
        <dbReference type="Proteomes" id="UP000572528"/>
    </source>
</evidence>
<protein>
    <recommendedName>
        <fullName evidence="3">TfoX N-terminal domain-containing protein</fullName>
    </recommendedName>
</protein>
<dbReference type="EMBL" id="JACBXV010000070">
    <property type="protein sequence ID" value="NYS69159.1"/>
    <property type="molecule type" value="Genomic_DNA"/>
</dbReference>
<name>A0A853EIR1_9ACTO</name>
<comment type="caution">
    <text evidence="1">The sequence shown here is derived from an EMBL/GenBank/DDBJ whole genome shotgun (WGS) entry which is preliminary data.</text>
</comment>
<dbReference type="RefSeq" id="WP_179900456.1">
    <property type="nucleotide sequence ID" value="NZ_JACBXV010000070.1"/>
</dbReference>